<keyword evidence="13" id="KW-1185">Reference proteome</keyword>
<dbReference type="RefSeq" id="WP_345469318.1">
    <property type="nucleotide sequence ID" value="NZ_CP125942.1"/>
</dbReference>
<accession>A0AAU6W9L7</accession>
<dbReference type="InterPro" id="IPR003439">
    <property type="entry name" value="ABC_transporter-like_ATP-bd"/>
</dbReference>
<keyword evidence="4 9" id="KW-0812">Transmembrane</keyword>
<dbReference type="SUPFAM" id="SSF52540">
    <property type="entry name" value="P-loop containing nucleoside triphosphate hydrolases"/>
    <property type="match status" value="1"/>
</dbReference>
<evidence type="ECO:0000256" key="2">
    <source>
        <dbReference type="ARBA" id="ARBA00022448"/>
    </source>
</evidence>
<keyword evidence="2 9" id="KW-0813">Transport</keyword>
<dbReference type="AlphaFoldDB" id="A0AAU6W9L7"/>
<evidence type="ECO:0000259" key="10">
    <source>
        <dbReference type="PROSITE" id="PS50893"/>
    </source>
</evidence>
<dbReference type="GO" id="GO:0016887">
    <property type="term" value="F:ATP hydrolysis activity"/>
    <property type="evidence" value="ECO:0007669"/>
    <property type="project" value="InterPro"/>
</dbReference>
<evidence type="ECO:0000313" key="13">
    <source>
        <dbReference type="Proteomes" id="UP001486888"/>
    </source>
</evidence>
<feature type="transmembrane region" description="Helical" evidence="9">
    <location>
        <begin position="71"/>
        <end position="95"/>
    </location>
</feature>
<dbReference type="Gene3D" id="3.40.50.300">
    <property type="entry name" value="P-loop containing nucleotide triphosphate hydrolases"/>
    <property type="match status" value="1"/>
</dbReference>
<dbReference type="GO" id="GO:0055085">
    <property type="term" value="P:transmembrane transport"/>
    <property type="evidence" value="ECO:0007669"/>
    <property type="project" value="InterPro"/>
</dbReference>
<evidence type="ECO:0000256" key="5">
    <source>
        <dbReference type="ARBA" id="ARBA00022741"/>
    </source>
</evidence>
<keyword evidence="8 9" id="KW-0472">Membrane</keyword>
<evidence type="ECO:0000259" key="11">
    <source>
        <dbReference type="PROSITE" id="PS50928"/>
    </source>
</evidence>
<dbReference type="PROSITE" id="PS50928">
    <property type="entry name" value="ABC_TM1"/>
    <property type="match status" value="1"/>
</dbReference>
<evidence type="ECO:0000256" key="8">
    <source>
        <dbReference type="ARBA" id="ARBA00023136"/>
    </source>
</evidence>
<dbReference type="Pfam" id="PF00528">
    <property type="entry name" value="BPD_transp_1"/>
    <property type="match status" value="1"/>
</dbReference>
<dbReference type="InterPro" id="IPR027417">
    <property type="entry name" value="P-loop_NTPase"/>
</dbReference>
<dbReference type="InterPro" id="IPR035906">
    <property type="entry name" value="MetI-like_sf"/>
</dbReference>
<evidence type="ECO:0000256" key="6">
    <source>
        <dbReference type="ARBA" id="ARBA00022840"/>
    </source>
</evidence>
<dbReference type="KEGG" id="gey:QMQ05_08815"/>
<dbReference type="SUPFAM" id="SSF161098">
    <property type="entry name" value="MetI-like"/>
    <property type="match status" value="1"/>
</dbReference>
<reference evidence="12 13" key="1">
    <citation type="submission" date="2023-05" db="EMBL/GenBank/DDBJ databases">
        <title>Glutamicibacter sp. B1, complete genome.</title>
        <authorList>
            <person name="Long Y.H."/>
            <person name="Fang T."/>
            <person name="Li X.Y."/>
        </authorList>
    </citation>
    <scope>NUCLEOTIDE SEQUENCE [LARGE SCALE GENOMIC DNA]</scope>
    <source>
        <strain evidence="12 13">B1</strain>
    </source>
</reference>
<comment type="subcellular location">
    <subcellularLocation>
        <location evidence="1 9">Cell membrane</location>
        <topology evidence="1 9">Multi-pass membrane protein</topology>
    </subcellularLocation>
</comment>
<feature type="domain" description="ABC transmembrane type-1" evidence="11">
    <location>
        <begin position="67"/>
        <end position="257"/>
    </location>
</feature>
<dbReference type="Pfam" id="PF00005">
    <property type="entry name" value="ABC_tran"/>
    <property type="match status" value="1"/>
</dbReference>
<feature type="domain" description="ABC transporter" evidence="10">
    <location>
        <begin position="282"/>
        <end position="513"/>
    </location>
</feature>
<evidence type="ECO:0000313" key="12">
    <source>
        <dbReference type="EMBL" id="XAO44487.1"/>
    </source>
</evidence>
<proteinExistence type="inferred from homology"/>
<keyword evidence="7 9" id="KW-1133">Transmembrane helix</keyword>
<dbReference type="EMBL" id="CP125942">
    <property type="protein sequence ID" value="XAO44487.1"/>
    <property type="molecule type" value="Genomic_DNA"/>
</dbReference>
<keyword evidence="5" id="KW-0547">Nucleotide-binding</keyword>
<dbReference type="Proteomes" id="UP001486888">
    <property type="component" value="Chromosome"/>
</dbReference>
<gene>
    <name evidence="12" type="ORF">QMQ05_08815</name>
</gene>
<keyword evidence="6 12" id="KW-0067">ATP-binding</keyword>
<keyword evidence="3" id="KW-1003">Cell membrane</keyword>
<name>A0AAU6W9L7_9MICC</name>
<dbReference type="Gene3D" id="1.10.3720.10">
    <property type="entry name" value="MetI-like"/>
    <property type="match status" value="1"/>
</dbReference>
<sequence>MRRFRFSIIPGIICVVLLAYAWLAPLLGPVTADTVNLGSVYQSPNATHVFGTDQLGRDVWVRTAAALRVSLLMALGAAVFSTLLGVLAAVMAVTFGRVVDGIISRSIDGLNAIPHLLLSVVILALWPGQIWAIIISIAVTHWTQVARVLRAKLLAERESGYVKLSAATGASTVALWRTHLIPAVLPQIGIGFALQIPHAMWHESALSFLGVGLPAQSASLGLLLEDARSGILAGTWWLLLFPSAVLVLACWAIAGLLRPSTARRPLHRSRRKNLRHDFCAVAESQEVFTAGISARATITADEEVLVNDVHISAAPGAIVALMGVSGAGKTLFLRAVAGLLPGSLSASTQVRLNGRSCNNARQGKMLGKGLVFIPGSASTALNPVRTIRQALKRTFRDHARVATGQQLERYWRQFNLETDLLDRYPHQLSGGQAQRALLALGLVGKPACILLDEPTSALDEDTRRAVSDMLRTTAEKGTIIVMVTHDVELAEQLATVIYTIHGGELVPTRSAHNG</sequence>
<dbReference type="PANTHER" id="PTHR43386">
    <property type="entry name" value="OLIGOPEPTIDE TRANSPORT SYSTEM PERMEASE PROTEIN APPC"/>
    <property type="match status" value="1"/>
</dbReference>
<dbReference type="SMART" id="SM00382">
    <property type="entry name" value="AAA"/>
    <property type="match status" value="1"/>
</dbReference>
<dbReference type="PROSITE" id="PS00211">
    <property type="entry name" value="ABC_TRANSPORTER_1"/>
    <property type="match status" value="1"/>
</dbReference>
<dbReference type="PANTHER" id="PTHR43386:SF23">
    <property type="entry name" value="ABC TRANSPORTER"/>
    <property type="match status" value="1"/>
</dbReference>
<organism evidence="12 13">
    <name type="scientific">Glutamicibacter ectropisis</name>
    <dbReference type="NCBI Taxonomy" id="3046593"/>
    <lineage>
        <taxon>Bacteria</taxon>
        <taxon>Bacillati</taxon>
        <taxon>Actinomycetota</taxon>
        <taxon>Actinomycetes</taxon>
        <taxon>Micrococcales</taxon>
        <taxon>Micrococcaceae</taxon>
        <taxon>Glutamicibacter</taxon>
    </lineage>
</organism>
<dbReference type="GO" id="GO:0005886">
    <property type="term" value="C:plasma membrane"/>
    <property type="evidence" value="ECO:0007669"/>
    <property type="project" value="UniProtKB-SubCell"/>
</dbReference>
<comment type="similarity">
    <text evidence="9">Belongs to the binding-protein-dependent transport system permease family.</text>
</comment>
<feature type="transmembrane region" description="Helical" evidence="9">
    <location>
        <begin position="116"/>
        <end position="139"/>
    </location>
</feature>
<dbReference type="InterPro" id="IPR017871">
    <property type="entry name" value="ABC_transporter-like_CS"/>
</dbReference>
<evidence type="ECO:0000256" key="1">
    <source>
        <dbReference type="ARBA" id="ARBA00004651"/>
    </source>
</evidence>
<evidence type="ECO:0000256" key="3">
    <source>
        <dbReference type="ARBA" id="ARBA00022475"/>
    </source>
</evidence>
<dbReference type="CDD" id="cd06261">
    <property type="entry name" value="TM_PBP2"/>
    <property type="match status" value="1"/>
</dbReference>
<protein>
    <submittedName>
        <fullName evidence="12">ATP-binding cassette domain-containing protein</fullName>
    </submittedName>
</protein>
<dbReference type="PROSITE" id="PS50893">
    <property type="entry name" value="ABC_TRANSPORTER_2"/>
    <property type="match status" value="1"/>
</dbReference>
<evidence type="ECO:0000256" key="4">
    <source>
        <dbReference type="ARBA" id="ARBA00022692"/>
    </source>
</evidence>
<feature type="transmembrane region" description="Helical" evidence="9">
    <location>
        <begin position="236"/>
        <end position="257"/>
    </location>
</feature>
<dbReference type="GO" id="GO:0005524">
    <property type="term" value="F:ATP binding"/>
    <property type="evidence" value="ECO:0007669"/>
    <property type="project" value="UniProtKB-KW"/>
</dbReference>
<dbReference type="InterPro" id="IPR000515">
    <property type="entry name" value="MetI-like"/>
</dbReference>
<evidence type="ECO:0000256" key="7">
    <source>
        <dbReference type="ARBA" id="ARBA00022989"/>
    </source>
</evidence>
<evidence type="ECO:0000256" key="9">
    <source>
        <dbReference type="RuleBase" id="RU363032"/>
    </source>
</evidence>
<dbReference type="InterPro" id="IPR050366">
    <property type="entry name" value="BP-dependent_transpt_permease"/>
</dbReference>
<dbReference type="InterPro" id="IPR003593">
    <property type="entry name" value="AAA+_ATPase"/>
</dbReference>